<accession>A0ABT0J4E6</accession>
<evidence type="ECO:0000256" key="1">
    <source>
        <dbReference type="SAM" id="MobiDB-lite"/>
    </source>
</evidence>
<feature type="region of interest" description="Disordered" evidence="1">
    <location>
        <begin position="261"/>
        <end position="288"/>
    </location>
</feature>
<gene>
    <name evidence="4" type="ORF">M1843_11555</name>
</gene>
<sequence>MPDPTWPPAPPGWDYWVDDQPTVRPARPELPTEATTVMAPVPAVAPPPPAAPAPPAPPAPTVAPTVGPLGGSLDAGRESTSPVSAALRTVGDKLRDAGDRRTSRRAQREQDAAAAAAGPSSRAGARSPRGRQPGALVAGVAVACLAFGCILGVTFSMMRSSDAAQALVDAKRQVAAAEEIEAEAKQAQEDLTAQQAAVQKREEALKEREKAAEAQETELASQKKAFEDQQAQHQQQQQQEQQQQDSAWFYWDCNAARQAGSAPIQNGQPAYRGALDPNGNGIACEDGE</sequence>
<feature type="compositionally biased region" description="Basic and acidic residues" evidence="1">
    <location>
        <begin position="90"/>
        <end position="111"/>
    </location>
</feature>
<name>A0ABT0J4E6_9MICO</name>
<feature type="region of interest" description="Disordered" evidence="1">
    <location>
        <begin position="207"/>
        <end position="244"/>
    </location>
</feature>
<reference evidence="4 5" key="1">
    <citation type="submission" date="2022-02" db="EMBL/GenBank/DDBJ databases">
        <title>The car tank lid bacteriome: a reservoir of bacteria with potential in bioremediation of fuel.</title>
        <authorList>
            <person name="Vidal-Verdu A."/>
            <person name="Gomez-Martinez D."/>
            <person name="Latorre-Perez A."/>
            <person name="Pereto J."/>
            <person name="Porcar M."/>
        </authorList>
    </citation>
    <scope>NUCLEOTIDE SEQUENCE [LARGE SCALE GENOMIC DNA]</scope>
    <source>
        <strain evidence="4 5">4D.3</strain>
    </source>
</reference>
<evidence type="ECO:0000259" key="3">
    <source>
        <dbReference type="SMART" id="SM00894"/>
    </source>
</evidence>
<feature type="compositionally biased region" description="Pro residues" evidence="1">
    <location>
        <begin position="43"/>
        <end position="61"/>
    </location>
</feature>
<feature type="compositionally biased region" description="Low complexity" evidence="1">
    <location>
        <begin position="112"/>
        <end position="132"/>
    </location>
</feature>
<feature type="compositionally biased region" description="Low complexity" evidence="1">
    <location>
        <begin position="229"/>
        <end position="244"/>
    </location>
</feature>
<evidence type="ECO:0000313" key="4">
    <source>
        <dbReference type="EMBL" id="MCK9794381.1"/>
    </source>
</evidence>
<keyword evidence="2" id="KW-1133">Transmembrane helix</keyword>
<keyword evidence="2" id="KW-0472">Membrane</keyword>
<protein>
    <submittedName>
        <fullName evidence="4">Excalibur calcium-binding domain-containing protein</fullName>
    </submittedName>
</protein>
<proteinExistence type="predicted"/>
<dbReference type="SMART" id="SM00894">
    <property type="entry name" value="Excalibur"/>
    <property type="match status" value="1"/>
</dbReference>
<evidence type="ECO:0000256" key="2">
    <source>
        <dbReference type="SAM" id="Phobius"/>
    </source>
</evidence>
<dbReference type="InterPro" id="IPR008613">
    <property type="entry name" value="Excalibur_Ca-bd_domain"/>
</dbReference>
<feature type="domain" description="Excalibur calcium-binding" evidence="3">
    <location>
        <begin position="249"/>
        <end position="285"/>
    </location>
</feature>
<keyword evidence="5" id="KW-1185">Reference proteome</keyword>
<feature type="transmembrane region" description="Helical" evidence="2">
    <location>
        <begin position="135"/>
        <end position="158"/>
    </location>
</feature>
<dbReference type="EMBL" id="JALQCY010000003">
    <property type="protein sequence ID" value="MCK9794381.1"/>
    <property type="molecule type" value="Genomic_DNA"/>
</dbReference>
<dbReference type="Pfam" id="PF05901">
    <property type="entry name" value="Excalibur"/>
    <property type="match status" value="1"/>
</dbReference>
<feature type="region of interest" description="Disordered" evidence="1">
    <location>
        <begin position="1"/>
        <end position="132"/>
    </location>
</feature>
<feature type="compositionally biased region" description="Low complexity" evidence="1">
    <location>
        <begin position="31"/>
        <end position="42"/>
    </location>
</feature>
<dbReference type="Proteomes" id="UP001651050">
    <property type="component" value="Unassembled WGS sequence"/>
</dbReference>
<organism evidence="4 5">
    <name type="scientific">Isoptericola peretonis</name>
    <dbReference type="NCBI Taxonomy" id="2918523"/>
    <lineage>
        <taxon>Bacteria</taxon>
        <taxon>Bacillati</taxon>
        <taxon>Actinomycetota</taxon>
        <taxon>Actinomycetes</taxon>
        <taxon>Micrococcales</taxon>
        <taxon>Promicromonosporaceae</taxon>
        <taxon>Isoptericola</taxon>
    </lineage>
</organism>
<evidence type="ECO:0000313" key="5">
    <source>
        <dbReference type="Proteomes" id="UP001651050"/>
    </source>
</evidence>
<keyword evidence="2" id="KW-0812">Transmembrane</keyword>
<comment type="caution">
    <text evidence="4">The sequence shown here is derived from an EMBL/GenBank/DDBJ whole genome shotgun (WGS) entry which is preliminary data.</text>
</comment>
<feature type="compositionally biased region" description="Pro residues" evidence="1">
    <location>
        <begin position="1"/>
        <end position="11"/>
    </location>
</feature>